<reference evidence="5 7" key="2">
    <citation type="submission" date="2019-06" db="EMBL/GenBank/DDBJ databases">
        <title>Draft genome sequences of 15 bacterial species constituting the stable defined intestinal microbiota of the GM15 gnotobiotic mouse model.</title>
        <authorList>
            <person name="Elie C."/>
            <person name="Mathieu A."/>
            <person name="Saliou A."/>
            <person name="Darnaud M."/>
            <person name="Leulier F."/>
            <person name="Tamellini A."/>
        </authorList>
    </citation>
    <scope>NUCLEOTIDE SEQUENCE [LARGE SCALE GENOMIC DNA]</scope>
    <source>
        <strain evidence="5 7">JM4-15</strain>
    </source>
</reference>
<gene>
    <name evidence="4" type="ORF">D3Z39_10420</name>
    <name evidence="5" type="ORF">FMM72_15580</name>
</gene>
<reference evidence="4 6" key="1">
    <citation type="submission" date="2018-08" db="EMBL/GenBank/DDBJ databases">
        <title>Murine metabolic-syndrome-specific gut microbial biobank.</title>
        <authorList>
            <person name="Liu C."/>
        </authorList>
    </citation>
    <scope>NUCLEOTIDE SEQUENCE [LARGE SCALE GENOMIC DNA]</scope>
    <source>
        <strain evidence="4 6">X69</strain>
    </source>
</reference>
<keyword evidence="3" id="KW-0406">Ion transport</keyword>
<evidence type="ECO:0000313" key="6">
    <source>
        <dbReference type="Proteomes" id="UP000446348"/>
    </source>
</evidence>
<dbReference type="Proteomes" id="UP000462501">
    <property type="component" value="Unassembled WGS sequence"/>
</dbReference>
<dbReference type="Proteomes" id="UP000446348">
    <property type="component" value="Unassembled WGS sequence"/>
</dbReference>
<evidence type="ECO:0000256" key="2">
    <source>
        <dbReference type="ARBA" id="ARBA00022448"/>
    </source>
</evidence>
<sequence length="208" mass="23771">MSDIQTEKLEYFEREIMNRVQAESDAIRTETQRMKDEALEQEKARLYDELYNDIQAQVAQIRKETAGEIAHETQQMKQALYRQREQYLAELLAEARVELASFCKSGQYEEFLLGRVRSLARDWPMDGSVIKLRADDIGYDAKIRELYPGCTVEADDAAVPIGGVVLVNRARGVEIDLSLGAALAQQKDWFYHNSHFMLEDASTQEGQG</sequence>
<proteinExistence type="inferred from homology"/>
<dbReference type="InterPro" id="IPR002842">
    <property type="entry name" value="ATPase_V1_Esu"/>
</dbReference>
<dbReference type="RefSeq" id="WP_160210047.1">
    <property type="nucleotide sequence ID" value="NZ_CAMUSJ010000004.1"/>
</dbReference>
<dbReference type="OrthoDB" id="1862548at2"/>
<comment type="caution">
    <text evidence="5">The sequence shown here is derived from an EMBL/GenBank/DDBJ whole genome shotgun (WGS) entry which is preliminary data.</text>
</comment>
<dbReference type="EMBL" id="QXWZ01000017">
    <property type="protein sequence ID" value="NBI79275.1"/>
    <property type="molecule type" value="Genomic_DNA"/>
</dbReference>
<evidence type="ECO:0000313" key="7">
    <source>
        <dbReference type="Proteomes" id="UP000462501"/>
    </source>
</evidence>
<evidence type="ECO:0000313" key="4">
    <source>
        <dbReference type="EMBL" id="NBI79275.1"/>
    </source>
</evidence>
<organism evidence="5 7">
    <name type="scientific">Anaerotruncus colihominis</name>
    <dbReference type="NCBI Taxonomy" id="169435"/>
    <lineage>
        <taxon>Bacteria</taxon>
        <taxon>Bacillati</taxon>
        <taxon>Bacillota</taxon>
        <taxon>Clostridia</taxon>
        <taxon>Eubacteriales</taxon>
        <taxon>Oscillospiraceae</taxon>
        <taxon>Anaerotruncus</taxon>
    </lineage>
</organism>
<protein>
    <recommendedName>
        <fullName evidence="8">V-type ATP synthase subunit E</fullName>
    </recommendedName>
</protein>
<dbReference type="GO" id="GO:0046961">
    <property type="term" value="F:proton-transporting ATPase activity, rotational mechanism"/>
    <property type="evidence" value="ECO:0007669"/>
    <property type="project" value="InterPro"/>
</dbReference>
<evidence type="ECO:0000313" key="5">
    <source>
        <dbReference type="EMBL" id="NDO40619.1"/>
    </source>
</evidence>
<dbReference type="AlphaFoldDB" id="A0A845SU66"/>
<dbReference type="Pfam" id="PF01991">
    <property type="entry name" value="vATP-synt_E"/>
    <property type="match status" value="1"/>
</dbReference>
<evidence type="ECO:0000256" key="3">
    <source>
        <dbReference type="ARBA" id="ARBA00023065"/>
    </source>
</evidence>
<comment type="similarity">
    <text evidence="1">Belongs to the V-ATPase E subunit family.</text>
</comment>
<dbReference type="EMBL" id="VIQT01000022">
    <property type="protein sequence ID" value="NDO40619.1"/>
    <property type="molecule type" value="Genomic_DNA"/>
</dbReference>
<evidence type="ECO:0000256" key="1">
    <source>
        <dbReference type="ARBA" id="ARBA00005901"/>
    </source>
</evidence>
<dbReference type="SUPFAM" id="SSF160527">
    <property type="entry name" value="V-type ATPase subunit E-like"/>
    <property type="match status" value="1"/>
</dbReference>
<evidence type="ECO:0008006" key="8">
    <source>
        <dbReference type="Google" id="ProtNLM"/>
    </source>
</evidence>
<dbReference type="GO" id="GO:0033178">
    <property type="term" value="C:proton-transporting two-sector ATPase complex, catalytic domain"/>
    <property type="evidence" value="ECO:0007669"/>
    <property type="project" value="InterPro"/>
</dbReference>
<keyword evidence="2" id="KW-0813">Transport</keyword>
<accession>A0A845SU66</accession>
<name>A0A845SU66_9FIRM</name>